<dbReference type="EMBL" id="JASJOS010000028">
    <property type="protein sequence ID" value="MDJ1486112.1"/>
    <property type="molecule type" value="Genomic_DNA"/>
</dbReference>
<dbReference type="PROSITE" id="PS50110">
    <property type="entry name" value="RESPONSE_REGULATORY"/>
    <property type="match status" value="1"/>
</dbReference>
<accession>A0AAE3QVC6</accession>
<dbReference type="SUPFAM" id="SSF46894">
    <property type="entry name" value="C-terminal effector domain of the bipartite response regulators"/>
    <property type="match status" value="1"/>
</dbReference>
<dbReference type="InterPro" id="IPR001789">
    <property type="entry name" value="Sig_transdc_resp-reg_receiver"/>
</dbReference>
<dbReference type="SUPFAM" id="SSF52172">
    <property type="entry name" value="CheY-like"/>
    <property type="match status" value="1"/>
</dbReference>
<dbReference type="SMART" id="SM00448">
    <property type="entry name" value="REC"/>
    <property type="match status" value="1"/>
</dbReference>
<dbReference type="InterPro" id="IPR016032">
    <property type="entry name" value="Sig_transdc_resp-reg_C-effctor"/>
</dbReference>
<dbReference type="PANTHER" id="PTHR43214">
    <property type="entry name" value="TWO-COMPONENT RESPONSE REGULATOR"/>
    <property type="match status" value="1"/>
</dbReference>
<dbReference type="PROSITE" id="PS50043">
    <property type="entry name" value="HTH_LUXR_2"/>
    <property type="match status" value="1"/>
</dbReference>
<keyword evidence="3" id="KW-0238">DNA-binding</keyword>
<dbReference type="InterPro" id="IPR058245">
    <property type="entry name" value="NreC/VraR/RcsB-like_REC"/>
</dbReference>
<protein>
    <submittedName>
        <fullName evidence="8">Response regulator transcription factor</fullName>
    </submittedName>
</protein>
<evidence type="ECO:0000259" key="6">
    <source>
        <dbReference type="PROSITE" id="PS50043"/>
    </source>
</evidence>
<sequence>MYPIHVAIYEDNDKLRSLLEMLIGNTEGLILKGSYANCSNIYWDIRHYKPHVIVMDIDMPEVNGIEGIRIVKEYDVSIRVLMHTVFDDDEKLFTCLSNGADGYLLKKDTSMHLIQSIMDVYEGGGPMSPGVARKVLQTFHQPLRTSSEYNVTPRERQVLELLAKGYTYRMIGIEFSISIETVRRHLKNIYQKLHVQCGPEAVAKAIREKIIQA</sequence>
<dbReference type="InterPro" id="IPR039420">
    <property type="entry name" value="WalR-like"/>
</dbReference>
<organism evidence="8 11">
    <name type="scientific">Xanthocytophaga flava</name>
    <dbReference type="NCBI Taxonomy" id="3048013"/>
    <lineage>
        <taxon>Bacteria</taxon>
        <taxon>Pseudomonadati</taxon>
        <taxon>Bacteroidota</taxon>
        <taxon>Cytophagia</taxon>
        <taxon>Cytophagales</taxon>
        <taxon>Rhodocytophagaceae</taxon>
        <taxon>Xanthocytophaga</taxon>
    </lineage>
</organism>
<dbReference type="PRINTS" id="PR00038">
    <property type="entry name" value="HTHLUXR"/>
</dbReference>
<dbReference type="GO" id="GO:0000160">
    <property type="term" value="P:phosphorelay signal transduction system"/>
    <property type="evidence" value="ECO:0007669"/>
    <property type="project" value="InterPro"/>
</dbReference>
<evidence type="ECO:0000313" key="11">
    <source>
        <dbReference type="Proteomes" id="UP001241110"/>
    </source>
</evidence>
<reference evidence="8 10" key="1">
    <citation type="submission" date="2023-05" db="EMBL/GenBank/DDBJ databases">
        <authorList>
            <person name="Zhang X."/>
        </authorList>
    </citation>
    <scope>NUCLEOTIDE SEQUENCE</scope>
    <source>
        <strain evidence="9 10">DM2B3-1</strain>
        <strain evidence="8">YF14B1</strain>
    </source>
</reference>
<dbReference type="CDD" id="cd06170">
    <property type="entry name" value="LuxR_C_like"/>
    <property type="match status" value="1"/>
</dbReference>
<evidence type="ECO:0000313" key="9">
    <source>
        <dbReference type="EMBL" id="MDJ1495275.1"/>
    </source>
</evidence>
<feature type="domain" description="HTH luxR-type" evidence="6">
    <location>
        <begin position="144"/>
        <end position="209"/>
    </location>
</feature>
<dbReference type="InterPro" id="IPR011006">
    <property type="entry name" value="CheY-like_superfamily"/>
</dbReference>
<dbReference type="Proteomes" id="UP001228581">
    <property type="component" value="Unassembled WGS sequence"/>
</dbReference>
<evidence type="ECO:0000256" key="3">
    <source>
        <dbReference type="ARBA" id="ARBA00023125"/>
    </source>
</evidence>
<dbReference type="EMBL" id="JASJOT010000014">
    <property type="protein sequence ID" value="MDJ1495275.1"/>
    <property type="molecule type" value="Genomic_DNA"/>
</dbReference>
<dbReference type="SMART" id="SM00421">
    <property type="entry name" value="HTH_LUXR"/>
    <property type="match status" value="1"/>
</dbReference>
<evidence type="ECO:0000256" key="4">
    <source>
        <dbReference type="ARBA" id="ARBA00023163"/>
    </source>
</evidence>
<name>A0AAE3QVC6_9BACT</name>
<dbReference type="GO" id="GO:0003677">
    <property type="term" value="F:DNA binding"/>
    <property type="evidence" value="ECO:0007669"/>
    <property type="project" value="UniProtKB-KW"/>
</dbReference>
<dbReference type="Proteomes" id="UP001241110">
    <property type="component" value="Unassembled WGS sequence"/>
</dbReference>
<evidence type="ECO:0000313" key="8">
    <source>
        <dbReference type="EMBL" id="MDJ1486112.1"/>
    </source>
</evidence>
<keyword evidence="1 5" id="KW-0597">Phosphoprotein</keyword>
<dbReference type="Gene3D" id="3.40.50.2300">
    <property type="match status" value="1"/>
</dbReference>
<dbReference type="PANTHER" id="PTHR43214:SF24">
    <property type="entry name" value="TRANSCRIPTIONAL REGULATORY PROTEIN NARL-RELATED"/>
    <property type="match status" value="1"/>
</dbReference>
<evidence type="ECO:0000259" key="7">
    <source>
        <dbReference type="PROSITE" id="PS50110"/>
    </source>
</evidence>
<evidence type="ECO:0000313" key="10">
    <source>
        <dbReference type="Proteomes" id="UP001228581"/>
    </source>
</evidence>
<dbReference type="GO" id="GO:0006355">
    <property type="term" value="P:regulation of DNA-templated transcription"/>
    <property type="evidence" value="ECO:0007669"/>
    <property type="project" value="InterPro"/>
</dbReference>
<dbReference type="RefSeq" id="WP_313989476.1">
    <property type="nucleotide sequence ID" value="NZ_JASJOR010000002.1"/>
</dbReference>
<keyword evidence="4" id="KW-0804">Transcription</keyword>
<dbReference type="Pfam" id="PF00072">
    <property type="entry name" value="Response_reg"/>
    <property type="match status" value="1"/>
</dbReference>
<dbReference type="CDD" id="cd17535">
    <property type="entry name" value="REC_NarL-like"/>
    <property type="match status" value="1"/>
</dbReference>
<dbReference type="Pfam" id="PF00196">
    <property type="entry name" value="GerE"/>
    <property type="match status" value="1"/>
</dbReference>
<keyword evidence="10" id="KW-1185">Reference proteome</keyword>
<dbReference type="InterPro" id="IPR000792">
    <property type="entry name" value="Tscrpt_reg_LuxR_C"/>
</dbReference>
<proteinExistence type="predicted"/>
<feature type="domain" description="Response regulatory" evidence="7">
    <location>
        <begin position="5"/>
        <end position="121"/>
    </location>
</feature>
<evidence type="ECO:0000256" key="5">
    <source>
        <dbReference type="PROSITE-ProRule" id="PRU00169"/>
    </source>
</evidence>
<dbReference type="PROSITE" id="PS00622">
    <property type="entry name" value="HTH_LUXR_1"/>
    <property type="match status" value="1"/>
</dbReference>
<keyword evidence="2" id="KW-0805">Transcription regulation</keyword>
<gene>
    <name evidence="8" type="ORF">QNI16_36860</name>
    <name evidence="9" type="ORF">QNI19_20210</name>
</gene>
<evidence type="ECO:0000256" key="1">
    <source>
        <dbReference type="ARBA" id="ARBA00022553"/>
    </source>
</evidence>
<evidence type="ECO:0000256" key="2">
    <source>
        <dbReference type="ARBA" id="ARBA00023015"/>
    </source>
</evidence>
<feature type="modified residue" description="4-aspartylphosphate" evidence="5">
    <location>
        <position position="56"/>
    </location>
</feature>
<comment type="caution">
    <text evidence="8">The sequence shown here is derived from an EMBL/GenBank/DDBJ whole genome shotgun (WGS) entry which is preliminary data.</text>
</comment>
<dbReference type="AlphaFoldDB" id="A0AAE3QVC6"/>